<feature type="compositionally biased region" description="Low complexity" evidence="1">
    <location>
        <begin position="1"/>
        <end position="11"/>
    </location>
</feature>
<dbReference type="EMBL" id="GBRH01209022">
    <property type="protein sequence ID" value="JAD88873.1"/>
    <property type="molecule type" value="Transcribed_RNA"/>
</dbReference>
<name>A0A0A9DQA7_ARUDO</name>
<dbReference type="AlphaFoldDB" id="A0A0A9DQA7"/>
<evidence type="ECO:0000313" key="2">
    <source>
        <dbReference type="EMBL" id="JAD88873.1"/>
    </source>
</evidence>
<sequence length="33" mass="3487">MADAAARGAAALEQGRRSLRFPSISARASERRG</sequence>
<evidence type="ECO:0000256" key="1">
    <source>
        <dbReference type="SAM" id="MobiDB-lite"/>
    </source>
</evidence>
<reference evidence="2" key="2">
    <citation type="journal article" date="2015" name="Data Brief">
        <title>Shoot transcriptome of the giant reed, Arundo donax.</title>
        <authorList>
            <person name="Barrero R.A."/>
            <person name="Guerrero F.D."/>
            <person name="Moolhuijzen P."/>
            <person name="Goolsby J.A."/>
            <person name="Tidwell J."/>
            <person name="Bellgard S.E."/>
            <person name="Bellgard M.I."/>
        </authorList>
    </citation>
    <scope>NUCLEOTIDE SEQUENCE</scope>
    <source>
        <tissue evidence="2">Shoot tissue taken approximately 20 cm above the soil surface</tissue>
    </source>
</reference>
<organism evidence="2">
    <name type="scientific">Arundo donax</name>
    <name type="common">Giant reed</name>
    <name type="synonym">Donax arundinaceus</name>
    <dbReference type="NCBI Taxonomy" id="35708"/>
    <lineage>
        <taxon>Eukaryota</taxon>
        <taxon>Viridiplantae</taxon>
        <taxon>Streptophyta</taxon>
        <taxon>Embryophyta</taxon>
        <taxon>Tracheophyta</taxon>
        <taxon>Spermatophyta</taxon>
        <taxon>Magnoliopsida</taxon>
        <taxon>Liliopsida</taxon>
        <taxon>Poales</taxon>
        <taxon>Poaceae</taxon>
        <taxon>PACMAD clade</taxon>
        <taxon>Arundinoideae</taxon>
        <taxon>Arundineae</taxon>
        <taxon>Arundo</taxon>
    </lineage>
</organism>
<feature type="region of interest" description="Disordered" evidence="1">
    <location>
        <begin position="1"/>
        <end position="33"/>
    </location>
</feature>
<reference evidence="2" key="1">
    <citation type="submission" date="2014-09" db="EMBL/GenBank/DDBJ databases">
        <authorList>
            <person name="Magalhaes I.L.F."/>
            <person name="Oliveira U."/>
            <person name="Santos F.R."/>
            <person name="Vidigal T.H.D.A."/>
            <person name="Brescovit A.D."/>
            <person name="Santos A.J."/>
        </authorList>
    </citation>
    <scope>NUCLEOTIDE SEQUENCE</scope>
    <source>
        <tissue evidence="2">Shoot tissue taken approximately 20 cm above the soil surface</tissue>
    </source>
</reference>
<protein>
    <submittedName>
        <fullName evidence="2">Uncharacterized protein</fullName>
    </submittedName>
</protein>
<accession>A0A0A9DQA7</accession>
<proteinExistence type="predicted"/>